<feature type="domain" description="Expansin-like EG45" evidence="4">
    <location>
        <begin position="1"/>
        <end position="94"/>
    </location>
</feature>
<name>A0A5P1E121_ASPOF</name>
<dbReference type="InterPro" id="IPR007112">
    <property type="entry name" value="Expansin/allergen_DPBB_dom"/>
</dbReference>
<dbReference type="PROSITE" id="PS50842">
    <property type="entry name" value="EXPANSIN_EG45"/>
    <property type="match status" value="1"/>
</dbReference>
<organism evidence="6 7">
    <name type="scientific">Asparagus officinalis</name>
    <name type="common">Garden asparagus</name>
    <dbReference type="NCBI Taxonomy" id="4686"/>
    <lineage>
        <taxon>Eukaryota</taxon>
        <taxon>Viridiplantae</taxon>
        <taxon>Streptophyta</taxon>
        <taxon>Embryophyta</taxon>
        <taxon>Tracheophyta</taxon>
        <taxon>Spermatophyta</taxon>
        <taxon>Magnoliopsida</taxon>
        <taxon>Liliopsida</taxon>
        <taxon>Asparagales</taxon>
        <taxon>Asparagaceae</taxon>
        <taxon>Asparagoideae</taxon>
        <taxon>Asparagus</taxon>
    </lineage>
</organism>
<dbReference type="SUPFAM" id="SSF50685">
    <property type="entry name" value="Barwin-like endoglucanases"/>
    <property type="match status" value="1"/>
</dbReference>
<dbReference type="PRINTS" id="PR00829">
    <property type="entry name" value="LOLP1ALLERGN"/>
</dbReference>
<dbReference type="SUPFAM" id="SSF49590">
    <property type="entry name" value="PHL pollen allergen"/>
    <property type="match status" value="1"/>
</dbReference>
<evidence type="ECO:0000256" key="3">
    <source>
        <dbReference type="ARBA" id="ARBA00022525"/>
    </source>
</evidence>
<dbReference type="InterPro" id="IPR007118">
    <property type="entry name" value="Expan_Lol_pI"/>
</dbReference>
<dbReference type="AlphaFoldDB" id="A0A5P1E121"/>
<reference evidence="7" key="1">
    <citation type="journal article" date="2017" name="Nat. Commun.">
        <title>The asparagus genome sheds light on the origin and evolution of a young Y chromosome.</title>
        <authorList>
            <person name="Harkess A."/>
            <person name="Zhou J."/>
            <person name="Xu C."/>
            <person name="Bowers J.E."/>
            <person name="Van der Hulst R."/>
            <person name="Ayyampalayam S."/>
            <person name="Mercati F."/>
            <person name="Riccardi P."/>
            <person name="McKain M.R."/>
            <person name="Kakrana A."/>
            <person name="Tang H."/>
            <person name="Ray J."/>
            <person name="Groenendijk J."/>
            <person name="Arikit S."/>
            <person name="Mathioni S.M."/>
            <person name="Nakano M."/>
            <person name="Shan H."/>
            <person name="Telgmann-Rauber A."/>
            <person name="Kanno A."/>
            <person name="Yue Z."/>
            <person name="Chen H."/>
            <person name="Li W."/>
            <person name="Chen Y."/>
            <person name="Xu X."/>
            <person name="Zhang Y."/>
            <person name="Luo S."/>
            <person name="Chen H."/>
            <person name="Gao J."/>
            <person name="Mao Z."/>
            <person name="Pires J.C."/>
            <person name="Luo M."/>
            <person name="Kudrna D."/>
            <person name="Wing R.A."/>
            <person name="Meyers B.C."/>
            <person name="Yi K."/>
            <person name="Kong H."/>
            <person name="Lavrijsen P."/>
            <person name="Sunseri F."/>
            <person name="Falavigna A."/>
            <person name="Ye Y."/>
            <person name="Leebens-Mack J.H."/>
            <person name="Chen G."/>
        </authorList>
    </citation>
    <scope>NUCLEOTIDE SEQUENCE [LARGE SCALE GENOMIC DNA]</scope>
    <source>
        <strain evidence="7">cv. DH0086</strain>
    </source>
</reference>
<evidence type="ECO:0000256" key="2">
    <source>
        <dbReference type="ARBA" id="ARBA00005650"/>
    </source>
</evidence>
<accession>A0A5P1E121</accession>
<feature type="domain" description="Expansin-like CBD" evidence="5">
    <location>
        <begin position="107"/>
        <end position="175"/>
    </location>
</feature>
<dbReference type="PANTHER" id="PTHR31692">
    <property type="entry name" value="EXPANSIN-B3"/>
    <property type="match status" value="1"/>
</dbReference>
<dbReference type="InterPro" id="IPR036749">
    <property type="entry name" value="Expansin_CBD_sf"/>
</dbReference>
<evidence type="ECO:0000259" key="4">
    <source>
        <dbReference type="PROSITE" id="PS50842"/>
    </source>
</evidence>
<dbReference type="Gramene" id="ONK56292">
    <property type="protein sequence ID" value="ONK56292"/>
    <property type="gene ID" value="A4U43_C10F6220"/>
</dbReference>
<evidence type="ECO:0000259" key="5">
    <source>
        <dbReference type="PROSITE" id="PS50843"/>
    </source>
</evidence>
<dbReference type="Gene3D" id="2.60.40.760">
    <property type="entry name" value="Expansin, cellulose-binding-like domain"/>
    <property type="match status" value="1"/>
</dbReference>
<dbReference type="InterPro" id="IPR007117">
    <property type="entry name" value="Expansin_CBD"/>
</dbReference>
<dbReference type="OMA" id="FRRVECN"/>
<dbReference type="Gene3D" id="2.40.40.10">
    <property type="entry name" value="RlpA-like domain"/>
    <property type="match status" value="1"/>
</dbReference>
<evidence type="ECO:0008006" key="8">
    <source>
        <dbReference type="Google" id="ProtNLM"/>
    </source>
</evidence>
<dbReference type="InterPro" id="IPR005795">
    <property type="entry name" value="LolPI"/>
</dbReference>
<dbReference type="SMART" id="SM00837">
    <property type="entry name" value="DPBB_1"/>
    <property type="match status" value="1"/>
</dbReference>
<dbReference type="PROSITE" id="PS50843">
    <property type="entry name" value="EXPANSIN_CBD"/>
    <property type="match status" value="1"/>
</dbReference>
<dbReference type="Proteomes" id="UP000243459">
    <property type="component" value="Chromosome 10"/>
</dbReference>
<evidence type="ECO:0000313" key="6">
    <source>
        <dbReference type="EMBL" id="ONK56292.1"/>
    </source>
</evidence>
<gene>
    <name evidence="6" type="ORF">A4U43_C10F6220</name>
</gene>
<keyword evidence="7" id="KW-1185">Reference proteome</keyword>
<keyword evidence="3" id="KW-0964">Secreted</keyword>
<dbReference type="InterPro" id="IPR009009">
    <property type="entry name" value="RlpA-like_DPBB"/>
</dbReference>
<protein>
    <recommendedName>
        <fullName evidence="8">Expansin-like EG45 domain-containing protein</fullName>
    </recommendedName>
</protein>
<evidence type="ECO:0000313" key="7">
    <source>
        <dbReference type="Proteomes" id="UP000243459"/>
    </source>
</evidence>
<dbReference type="EMBL" id="CM007390">
    <property type="protein sequence ID" value="ONK56292.1"/>
    <property type="molecule type" value="Genomic_DNA"/>
</dbReference>
<proteinExistence type="inferred from homology"/>
<comment type="similarity">
    <text evidence="2">Belongs to the expansin family. Expansin B subfamily.</text>
</comment>
<comment type="subcellular location">
    <subcellularLocation>
        <location evidence="1">Secreted</location>
    </subcellularLocation>
</comment>
<sequence>MIAAGNPPLFNSGKGCGVCYQVRCNGSAACTGNPVTVTITDSCPGGPCASDPIHFDLSGTAFGALAKSGQADQLRNAGSIEIQYNRVPCNYKGFHVAFKVDSGSTPNYFAVVVEYNSGDGALAGVDIQQSGLNTWQPMKQSWGATWQLNVGSPLIAPFSIRLTSVGSKRQIVART</sequence>
<dbReference type="GO" id="GO:0005576">
    <property type="term" value="C:extracellular region"/>
    <property type="evidence" value="ECO:0007669"/>
    <property type="project" value="UniProtKB-SubCell"/>
</dbReference>
<dbReference type="InterPro" id="IPR036908">
    <property type="entry name" value="RlpA-like_sf"/>
</dbReference>
<evidence type="ECO:0000256" key="1">
    <source>
        <dbReference type="ARBA" id="ARBA00004613"/>
    </source>
</evidence>
<dbReference type="Pfam" id="PF01357">
    <property type="entry name" value="Expansin_C"/>
    <property type="match status" value="1"/>
</dbReference>
<dbReference type="Pfam" id="PF03330">
    <property type="entry name" value="DPBB_1"/>
    <property type="match status" value="1"/>
</dbReference>
<dbReference type="PRINTS" id="PR01225">
    <property type="entry name" value="EXPANSNFAMLY"/>
</dbReference>
<dbReference type="PANTHER" id="PTHR31692:SF127">
    <property type="entry name" value="EXPANSIN-B5-LIKE"/>
    <property type="match status" value="1"/>
</dbReference>